<name>A0ACC0VKA0_9STRA</name>
<proteinExistence type="predicted"/>
<dbReference type="Proteomes" id="UP001163321">
    <property type="component" value="Chromosome 8"/>
</dbReference>
<gene>
    <name evidence="1" type="ORF">PsorP6_003752</name>
</gene>
<sequence length="93" mass="10539">MFQGRPGAELEPYDFKAAEKQLKQQYGDYRIRDVDVISHAIYPEVFTDFTKFKEEYGSLHFLDTRTFLTGLEVDTEDACTCNTVSPATCAGSL</sequence>
<accession>A0ACC0VKA0</accession>
<evidence type="ECO:0000313" key="1">
    <source>
        <dbReference type="EMBL" id="KAI9906914.1"/>
    </source>
</evidence>
<keyword evidence="2" id="KW-1185">Reference proteome</keyword>
<organism evidence="1 2">
    <name type="scientific">Peronosclerospora sorghi</name>
    <dbReference type="NCBI Taxonomy" id="230839"/>
    <lineage>
        <taxon>Eukaryota</taxon>
        <taxon>Sar</taxon>
        <taxon>Stramenopiles</taxon>
        <taxon>Oomycota</taxon>
        <taxon>Peronosporomycetes</taxon>
        <taxon>Peronosporales</taxon>
        <taxon>Peronosporaceae</taxon>
        <taxon>Peronosclerospora</taxon>
    </lineage>
</organism>
<dbReference type="EMBL" id="CM047587">
    <property type="protein sequence ID" value="KAI9906914.1"/>
    <property type="molecule type" value="Genomic_DNA"/>
</dbReference>
<protein>
    <submittedName>
        <fullName evidence="1">Uncharacterized protein</fullName>
    </submittedName>
</protein>
<comment type="caution">
    <text evidence="1">The sequence shown here is derived from an EMBL/GenBank/DDBJ whole genome shotgun (WGS) entry which is preliminary data.</text>
</comment>
<evidence type="ECO:0000313" key="2">
    <source>
        <dbReference type="Proteomes" id="UP001163321"/>
    </source>
</evidence>
<reference evidence="1 2" key="1">
    <citation type="journal article" date="2022" name="bioRxiv">
        <title>The genome of the oomycete Peronosclerospora sorghi, a cosmopolitan pathogen of maize and sorghum, is inflated with dispersed pseudogenes.</title>
        <authorList>
            <person name="Fletcher K."/>
            <person name="Martin F."/>
            <person name="Isakeit T."/>
            <person name="Cavanaugh K."/>
            <person name="Magill C."/>
            <person name="Michelmore R."/>
        </authorList>
    </citation>
    <scope>NUCLEOTIDE SEQUENCE [LARGE SCALE GENOMIC DNA]</scope>
    <source>
        <strain evidence="1">P6</strain>
    </source>
</reference>